<evidence type="ECO:0000313" key="2">
    <source>
        <dbReference type="EMBL" id="STY90689.1"/>
    </source>
</evidence>
<dbReference type="PROSITE" id="PS50943">
    <property type="entry name" value="HTH_CROC1"/>
    <property type="match status" value="1"/>
</dbReference>
<evidence type="ECO:0000259" key="1">
    <source>
        <dbReference type="PROSITE" id="PS50943"/>
    </source>
</evidence>
<dbReference type="RefSeq" id="WP_115368876.1">
    <property type="nucleotide sequence ID" value="NZ_UGPZ01000002.1"/>
</dbReference>
<gene>
    <name evidence="2" type="ORF">NCTC9426_00713</name>
</gene>
<organism evidence="2 3">
    <name type="scientific">Moraxella bovis</name>
    <dbReference type="NCBI Taxonomy" id="476"/>
    <lineage>
        <taxon>Bacteria</taxon>
        <taxon>Pseudomonadati</taxon>
        <taxon>Pseudomonadota</taxon>
        <taxon>Gammaproteobacteria</taxon>
        <taxon>Moraxellales</taxon>
        <taxon>Moraxellaceae</taxon>
        <taxon>Moraxella</taxon>
    </lineage>
</organism>
<dbReference type="InterPro" id="IPR018878">
    <property type="entry name" value="ORF6C_dom"/>
</dbReference>
<dbReference type="Pfam" id="PF10552">
    <property type="entry name" value="ORF6C"/>
    <property type="match status" value="1"/>
</dbReference>
<feature type="domain" description="HTH cro/C1-type" evidence="1">
    <location>
        <begin position="11"/>
        <end position="64"/>
    </location>
</feature>
<sequence>MFDLQEVAIRLVEERARHSFSQNALAEKTGKSRQQYINYETGRSEMTVGFLYELNQLGFDIHYIITGVRNADIKKPTSEPTGQINNIQGNVSGVITGAGSTVHQVNTNQHITRTKAEVKAGIEHITDEQKANLQRLVNEIVELEGKYRTAGSAKNHQAVWRSLNAKLKVTSYHLIPLDKYETARKHLQSWIGRLNSSKTATKKNSDGVRKSRYAYVHTNLKKFELDEWFREYLQDKHGVLSMTELDDKRLDQAYHAVAYQVRKLSK</sequence>
<name>A0A378PRD0_MORBO</name>
<dbReference type="InterPro" id="IPR001387">
    <property type="entry name" value="Cro/C1-type_HTH"/>
</dbReference>
<dbReference type="Pfam" id="PF01381">
    <property type="entry name" value="HTH_3"/>
    <property type="match status" value="1"/>
</dbReference>
<dbReference type="Gene3D" id="1.10.260.40">
    <property type="entry name" value="lambda repressor-like DNA-binding domains"/>
    <property type="match status" value="1"/>
</dbReference>
<dbReference type="CDD" id="cd00093">
    <property type="entry name" value="HTH_XRE"/>
    <property type="match status" value="1"/>
</dbReference>
<dbReference type="SMART" id="SM00530">
    <property type="entry name" value="HTH_XRE"/>
    <property type="match status" value="1"/>
</dbReference>
<evidence type="ECO:0000313" key="3">
    <source>
        <dbReference type="Proteomes" id="UP000254133"/>
    </source>
</evidence>
<dbReference type="GO" id="GO:0003677">
    <property type="term" value="F:DNA binding"/>
    <property type="evidence" value="ECO:0007669"/>
    <property type="project" value="InterPro"/>
</dbReference>
<protein>
    <recommendedName>
        <fullName evidence="1">HTH cro/C1-type domain-containing protein</fullName>
    </recommendedName>
</protein>
<dbReference type="InterPro" id="IPR010982">
    <property type="entry name" value="Lambda_DNA-bd_dom_sf"/>
</dbReference>
<proteinExistence type="predicted"/>
<dbReference type="EMBL" id="UGPZ01000002">
    <property type="protein sequence ID" value="STY90689.1"/>
    <property type="molecule type" value="Genomic_DNA"/>
</dbReference>
<accession>A0A378PRD0</accession>
<dbReference type="SUPFAM" id="SSF47413">
    <property type="entry name" value="lambda repressor-like DNA-binding domains"/>
    <property type="match status" value="1"/>
</dbReference>
<dbReference type="Proteomes" id="UP000254133">
    <property type="component" value="Unassembled WGS sequence"/>
</dbReference>
<reference evidence="2 3" key="1">
    <citation type="submission" date="2018-06" db="EMBL/GenBank/DDBJ databases">
        <authorList>
            <consortium name="Pathogen Informatics"/>
            <person name="Doyle S."/>
        </authorList>
    </citation>
    <scope>NUCLEOTIDE SEQUENCE [LARGE SCALE GENOMIC DNA]</scope>
    <source>
        <strain evidence="2 3">NCTC9426</strain>
    </source>
</reference>
<dbReference type="AlphaFoldDB" id="A0A378PRD0"/>